<feature type="transmembrane region" description="Helical" evidence="9">
    <location>
        <begin position="33"/>
        <end position="53"/>
    </location>
</feature>
<keyword evidence="9" id="KW-0812">Transmembrane</keyword>
<dbReference type="SUPFAM" id="SSF48264">
    <property type="entry name" value="Cytochrome P450"/>
    <property type="match status" value="1"/>
</dbReference>
<dbReference type="GO" id="GO:0004497">
    <property type="term" value="F:monooxygenase activity"/>
    <property type="evidence" value="ECO:0007669"/>
    <property type="project" value="UniProtKB-KW"/>
</dbReference>
<dbReference type="Proteomes" id="UP000076842">
    <property type="component" value="Unassembled WGS sequence"/>
</dbReference>
<gene>
    <name evidence="10" type="ORF">CALCODRAFT_165333</name>
</gene>
<evidence type="ECO:0000256" key="8">
    <source>
        <dbReference type="RuleBase" id="RU000461"/>
    </source>
</evidence>
<organism evidence="10 11">
    <name type="scientific">Calocera cornea HHB12733</name>
    <dbReference type="NCBI Taxonomy" id="1353952"/>
    <lineage>
        <taxon>Eukaryota</taxon>
        <taxon>Fungi</taxon>
        <taxon>Dikarya</taxon>
        <taxon>Basidiomycota</taxon>
        <taxon>Agaricomycotina</taxon>
        <taxon>Dacrymycetes</taxon>
        <taxon>Dacrymycetales</taxon>
        <taxon>Dacrymycetaceae</taxon>
        <taxon>Calocera</taxon>
    </lineage>
</organism>
<keyword evidence="7 8" id="KW-0349">Heme</keyword>
<evidence type="ECO:0000256" key="4">
    <source>
        <dbReference type="ARBA" id="ARBA00023002"/>
    </source>
</evidence>
<evidence type="ECO:0000313" key="11">
    <source>
        <dbReference type="Proteomes" id="UP000076842"/>
    </source>
</evidence>
<feature type="binding site" description="axial binding residue" evidence="7">
    <location>
        <position position="441"/>
    </location>
    <ligand>
        <name>heme</name>
        <dbReference type="ChEBI" id="CHEBI:30413"/>
    </ligand>
    <ligandPart>
        <name>Fe</name>
        <dbReference type="ChEBI" id="CHEBI:18248"/>
    </ligandPart>
</feature>
<comment type="similarity">
    <text evidence="2 8">Belongs to the cytochrome P450 family.</text>
</comment>
<dbReference type="STRING" id="1353952.A0A165CHT1"/>
<dbReference type="InterPro" id="IPR002403">
    <property type="entry name" value="Cyt_P450_E_grp-IV"/>
</dbReference>
<proteinExistence type="inferred from homology"/>
<protein>
    <submittedName>
        <fullName evidence="10">Cytochrome P450</fullName>
    </submittedName>
</protein>
<feature type="transmembrane region" description="Helical" evidence="9">
    <location>
        <begin position="7"/>
        <end position="27"/>
    </location>
</feature>
<dbReference type="InParanoid" id="A0A165CHT1"/>
<evidence type="ECO:0000256" key="9">
    <source>
        <dbReference type="SAM" id="Phobius"/>
    </source>
</evidence>
<dbReference type="InterPro" id="IPR017972">
    <property type="entry name" value="Cyt_P450_CS"/>
</dbReference>
<keyword evidence="9" id="KW-1133">Transmembrane helix</keyword>
<dbReference type="AlphaFoldDB" id="A0A165CHT1"/>
<dbReference type="PANTHER" id="PTHR46206:SF1">
    <property type="entry name" value="P450, PUTATIVE (EUROFUNG)-RELATED"/>
    <property type="match status" value="1"/>
</dbReference>
<evidence type="ECO:0000256" key="7">
    <source>
        <dbReference type="PIRSR" id="PIRSR602403-1"/>
    </source>
</evidence>
<evidence type="ECO:0000256" key="3">
    <source>
        <dbReference type="ARBA" id="ARBA00022723"/>
    </source>
</evidence>
<dbReference type="EMBL" id="KV424142">
    <property type="protein sequence ID" value="KZT50822.1"/>
    <property type="molecule type" value="Genomic_DNA"/>
</dbReference>
<evidence type="ECO:0000256" key="2">
    <source>
        <dbReference type="ARBA" id="ARBA00010617"/>
    </source>
</evidence>
<dbReference type="CDD" id="cd11041">
    <property type="entry name" value="CYP503A1-like"/>
    <property type="match status" value="1"/>
</dbReference>
<dbReference type="PANTHER" id="PTHR46206">
    <property type="entry name" value="CYTOCHROME P450"/>
    <property type="match status" value="1"/>
</dbReference>
<dbReference type="InterPro" id="IPR001128">
    <property type="entry name" value="Cyt_P450"/>
</dbReference>
<dbReference type="PRINTS" id="PR00465">
    <property type="entry name" value="EP450IV"/>
</dbReference>
<dbReference type="OrthoDB" id="1844152at2759"/>
<reference evidence="10 11" key="1">
    <citation type="journal article" date="2016" name="Mol. Biol. Evol.">
        <title>Comparative Genomics of Early-Diverging Mushroom-Forming Fungi Provides Insights into the Origins of Lignocellulose Decay Capabilities.</title>
        <authorList>
            <person name="Nagy L.G."/>
            <person name="Riley R."/>
            <person name="Tritt A."/>
            <person name="Adam C."/>
            <person name="Daum C."/>
            <person name="Floudas D."/>
            <person name="Sun H."/>
            <person name="Yadav J.S."/>
            <person name="Pangilinan J."/>
            <person name="Larsson K.H."/>
            <person name="Matsuura K."/>
            <person name="Barry K."/>
            <person name="Labutti K."/>
            <person name="Kuo R."/>
            <person name="Ohm R.A."/>
            <person name="Bhattacharya S.S."/>
            <person name="Shirouzu T."/>
            <person name="Yoshinaga Y."/>
            <person name="Martin F.M."/>
            <person name="Grigoriev I.V."/>
            <person name="Hibbett D.S."/>
        </authorList>
    </citation>
    <scope>NUCLEOTIDE SEQUENCE [LARGE SCALE GENOMIC DNA]</scope>
    <source>
        <strain evidence="10 11">HHB12733</strain>
    </source>
</reference>
<keyword evidence="5 7" id="KW-0408">Iron</keyword>
<dbReference type="Pfam" id="PF00067">
    <property type="entry name" value="p450"/>
    <property type="match status" value="1"/>
</dbReference>
<dbReference type="InterPro" id="IPR036396">
    <property type="entry name" value="Cyt_P450_sf"/>
</dbReference>
<keyword evidence="6 8" id="KW-0503">Monooxygenase</keyword>
<keyword evidence="3 7" id="KW-0479">Metal-binding</keyword>
<evidence type="ECO:0000256" key="1">
    <source>
        <dbReference type="ARBA" id="ARBA00001971"/>
    </source>
</evidence>
<evidence type="ECO:0000313" key="10">
    <source>
        <dbReference type="EMBL" id="KZT50822.1"/>
    </source>
</evidence>
<dbReference type="GO" id="GO:0016705">
    <property type="term" value="F:oxidoreductase activity, acting on paired donors, with incorporation or reduction of molecular oxygen"/>
    <property type="evidence" value="ECO:0007669"/>
    <property type="project" value="InterPro"/>
</dbReference>
<comment type="cofactor">
    <cofactor evidence="1 7">
        <name>heme</name>
        <dbReference type="ChEBI" id="CHEBI:30413"/>
    </cofactor>
</comment>
<evidence type="ECO:0000256" key="5">
    <source>
        <dbReference type="ARBA" id="ARBA00023004"/>
    </source>
</evidence>
<evidence type="ECO:0000256" key="6">
    <source>
        <dbReference type="ARBA" id="ARBA00023033"/>
    </source>
</evidence>
<keyword evidence="9" id="KW-0472">Membrane</keyword>
<dbReference type="Gene3D" id="1.10.630.10">
    <property type="entry name" value="Cytochrome P450"/>
    <property type="match status" value="1"/>
</dbReference>
<accession>A0A165CHT1</accession>
<sequence length="500" mass="56218">MAAPLDTVTWAVALTVLICAILSWGFVSRSRKSNVPVLGSDFLFGYVMAFRLLTHYRQTLLEGYRKHAFQTPGLKGWIVFVSPELYDDVRKSRDDALSMPEEVKSSLALENTIGPVVLHPWHFAVVRKQMTQNLGAKFPEVYDEVLTAFEDELQLPANGDWRPVHAHDLIMSVVCRASQRLFVGLPLCRDPEYNRISRDFSGTVMMGGFLIALFPTFLKPLVGRYFSAAPKAIRGVEKYIVPMIEERWRQERELGDVWNERKPADVTQWFMDSAPEGERDAKDITARILSVNFASTHTTSLSFTHVLYWLAARPEFLPVLREEVAAAVAAHGWTKGALGAMRRVDSFIKECLRVTGIGATAMGRKAMGDVTLSDGTVVPKGATVMLNMWGIHHDPELFPRPDEFDPWRYSRRVEQGKSEVSNALSTASSDFLLWGGGAHVCAGRYFAAQEMKTMLAVIVSEYDVRFDGLEPGVRPKDTWFAFSCIPASNARVLFRRRQTC</sequence>
<dbReference type="GO" id="GO:0020037">
    <property type="term" value="F:heme binding"/>
    <property type="evidence" value="ECO:0007669"/>
    <property type="project" value="InterPro"/>
</dbReference>
<dbReference type="PROSITE" id="PS00086">
    <property type="entry name" value="CYTOCHROME_P450"/>
    <property type="match status" value="1"/>
</dbReference>
<keyword evidence="11" id="KW-1185">Reference proteome</keyword>
<dbReference type="GO" id="GO:0005506">
    <property type="term" value="F:iron ion binding"/>
    <property type="evidence" value="ECO:0007669"/>
    <property type="project" value="InterPro"/>
</dbReference>
<name>A0A165CHT1_9BASI</name>
<keyword evidence="4 8" id="KW-0560">Oxidoreductase</keyword>